<feature type="transmembrane region" description="Helical" evidence="1">
    <location>
        <begin position="341"/>
        <end position="359"/>
    </location>
</feature>
<keyword evidence="1" id="KW-1133">Transmembrane helix</keyword>
<feature type="transmembrane region" description="Helical" evidence="1">
    <location>
        <begin position="278"/>
        <end position="296"/>
    </location>
</feature>
<evidence type="ECO:0000313" key="3">
    <source>
        <dbReference type="Proteomes" id="UP000515480"/>
    </source>
</evidence>
<feature type="transmembrane region" description="Helical" evidence="1">
    <location>
        <begin position="308"/>
        <end position="329"/>
    </location>
</feature>
<proteinExistence type="predicted"/>
<dbReference type="AlphaFoldDB" id="A0A7G7VHN6"/>
<evidence type="ECO:0000313" key="2">
    <source>
        <dbReference type="EMBL" id="QNH53629.1"/>
    </source>
</evidence>
<feature type="transmembrane region" description="Helical" evidence="1">
    <location>
        <begin position="244"/>
        <end position="263"/>
    </location>
</feature>
<feature type="transmembrane region" description="Helical" evidence="1">
    <location>
        <begin position="78"/>
        <end position="98"/>
    </location>
</feature>
<feature type="transmembrane region" description="Helical" evidence="1">
    <location>
        <begin position="107"/>
        <end position="128"/>
    </location>
</feature>
<protein>
    <submittedName>
        <fullName evidence="2">DUF4153 domain-containing protein</fullName>
    </submittedName>
</protein>
<dbReference type="KEGG" id="stim:H1B31_06935"/>
<dbReference type="EMBL" id="CP060204">
    <property type="protein sequence ID" value="QNH53629.1"/>
    <property type="molecule type" value="Genomic_DNA"/>
</dbReference>
<organism evidence="2 3">
    <name type="scientific">Selenomonas timonae</name>
    <dbReference type="NCBI Taxonomy" id="2754044"/>
    <lineage>
        <taxon>Bacteria</taxon>
        <taxon>Bacillati</taxon>
        <taxon>Bacillota</taxon>
        <taxon>Negativicutes</taxon>
        <taxon>Selenomonadales</taxon>
        <taxon>Selenomonadaceae</taxon>
        <taxon>Selenomonas</taxon>
    </lineage>
</organism>
<reference evidence="2 3" key="1">
    <citation type="submission" date="2020-07" db="EMBL/GenBank/DDBJ databases">
        <title>Complete genome and description of Selenomonas timonensis sp. nov., a new bacterium isolated from a gingivitis subject.</title>
        <authorList>
            <person name="Antezack A."/>
        </authorList>
    </citation>
    <scope>NUCLEOTIDE SEQUENCE [LARGE SCALE GENOMIC DNA]</scope>
    <source>
        <strain evidence="2 3">Marseille-Q3039</strain>
    </source>
</reference>
<gene>
    <name evidence="2" type="ORF">H1B31_06935</name>
</gene>
<keyword evidence="1" id="KW-0812">Transmembrane</keyword>
<name>A0A7G7VHN6_9FIRM</name>
<keyword evidence="3" id="KW-1185">Reference proteome</keyword>
<feature type="transmembrane region" description="Helical" evidence="1">
    <location>
        <begin position="166"/>
        <end position="195"/>
    </location>
</feature>
<evidence type="ECO:0000256" key="1">
    <source>
        <dbReference type="SAM" id="Phobius"/>
    </source>
</evidence>
<feature type="transmembrane region" description="Helical" evidence="1">
    <location>
        <begin position="366"/>
        <end position="385"/>
    </location>
</feature>
<feature type="transmembrane region" description="Helical" evidence="1">
    <location>
        <begin position="207"/>
        <end position="232"/>
    </location>
</feature>
<feature type="transmembrane region" description="Helical" evidence="1">
    <location>
        <begin position="134"/>
        <end position="154"/>
    </location>
</feature>
<dbReference type="Pfam" id="PF13687">
    <property type="entry name" value="DUF4153"/>
    <property type="match status" value="1"/>
</dbReference>
<dbReference type="Proteomes" id="UP000515480">
    <property type="component" value="Chromosome"/>
</dbReference>
<accession>A0A7G7VHN6</accession>
<feature type="transmembrane region" description="Helical" evidence="1">
    <location>
        <begin position="38"/>
        <end position="58"/>
    </location>
</feature>
<keyword evidence="1" id="KW-0472">Membrane</keyword>
<dbReference type="InterPro" id="IPR025291">
    <property type="entry name" value="DUF4153"/>
</dbReference>
<sequence>MSAWTSFYQQFLKEGSTLNISMRILHLKGQAHALVRRFPVAVCWQVVGFLVAAAIILLRPESTSPFGTVGTELFDHLVRLMPAFFAAWLAAAACQLLTDAFPQKRPILIGAAVSVALFIVLAVLWYGVEIPSRHLLIGTGGVLLALSFLALFFLERSNRTPGLPALTFAAAFSLGTSILLFLGLMTCAAAFWALVVTDAASWTAETVYLFIGLTAYQLWGLAAFLGTLPQAGTRYAFPAAAQKVLLYLLFPVYALLLLVLYLYVGKIILAGEMPVGTMNWYASFALLAFTLFFGTLAEQNRLSLFTRFLKWGLLLFLPILAVQLYGVYLRYEAYGLTTARYASMICTVCGIYALITAFLRKKPQQIYLCAAILALIFTLTPLNIIDVPQHSQEARLSRILTENNLVQDGQFIIRDDTPPELIEEIRDIAFYIGEESSPLAANIISESYGVKGLRQPKIYDISFDAREAMDISGYQTLRRFSREDITSEGLLTIRRADESEELIDLTPYIDRVTAYAEEHDTFSLPRELQEYDVGEYRLQFDAIYFTRAADGGINYFDTNGFALMR</sequence>